<dbReference type="InterPro" id="IPR003752">
    <property type="entry name" value="DiS_bond_form_DsbB/BdbC"/>
</dbReference>
<dbReference type="OrthoDB" id="158402at2"/>
<keyword evidence="8 12" id="KW-0472">Membrane</keyword>
<sequence>MNTPDTRQREHGWLQIFVAWMIALASSLGALFIGEVMGQTPCLLCWYQRAFMFPLALVLAVAAIRADRDAWIYGLPLSASGLSIALYHVLLYYGFISQAVVPCGQGPSCTDAKMTIFDVLPLPVLSVLAFAAISILLFAARRKNAP</sequence>
<keyword evidence="9" id="KW-1015">Disulfide bond</keyword>
<evidence type="ECO:0000256" key="3">
    <source>
        <dbReference type="ARBA" id="ARBA00022448"/>
    </source>
</evidence>
<dbReference type="InterPro" id="IPR012187">
    <property type="entry name" value="Disulphide_bond_form_BdbC"/>
</dbReference>
<evidence type="ECO:0000256" key="11">
    <source>
        <dbReference type="ARBA" id="ARBA00023284"/>
    </source>
</evidence>
<feature type="transmembrane region" description="Helical" evidence="12">
    <location>
        <begin position="12"/>
        <end position="34"/>
    </location>
</feature>
<keyword evidence="7" id="KW-0560">Oxidoreductase</keyword>
<feature type="transmembrane region" description="Helical" evidence="12">
    <location>
        <begin position="46"/>
        <end position="64"/>
    </location>
</feature>
<dbReference type="AlphaFoldDB" id="A0A285USS4"/>
<dbReference type="GO" id="GO:0006457">
    <property type="term" value="P:protein folding"/>
    <property type="evidence" value="ECO:0007669"/>
    <property type="project" value="InterPro"/>
</dbReference>
<evidence type="ECO:0000256" key="8">
    <source>
        <dbReference type="ARBA" id="ARBA00023136"/>
    </source>
</evidence>
<dbReference type="PIRSF" id="PIRSF036659">
    <property type="entry name" value="BdbC"/>
    <property type="match status" value="1"/>
</dbReference>
<keyword evidence="4 12" id="KW-0812">Transmembrane</keyword>
<comment type="similarity">
    <text evidence="2">Belongs to the DsbB family. BdbC subfamily.</text>
</comment>
<evidence type="ECO:0000256" key="10">
    <source>
        <dbReference type="ARBA" id="ARBA00023186"/>
    </source>
</evidence>
<evidence type="ECO:0000256" key="12">
    <source>
        <dbReference type="SAM" id="Phobius"/>
    </source>
</evidence>
<dbReference type="Gene3D" id="1.20.1550.10">
    <property type="entry name" value="DsbB-like"/>
    <property type="match status" value="1"/>
</dbReference>
<evidence type="ECO:0000256" key="9">
    <source>
        <dbReference type="ARBA" id="ARBA00023157"/>
    </source>
</evidence>
<evidence type="ECO:0000256" key="2">
    <source>
        <dbReference type="ARBA" id="ARBA00007602"/>
    </source>
</evidence>
<evidence type="ECO:0000256" key="6">
    <source>
        <dbReference type="ARBA" id="ARBA00022989"/>
    </source>
</evidence>
<keyword evidence="10" id="KW-0143">Chaperone</keyword>
<keyword evidence="11" id="KW-0676">Redox-active center</keyword>
<evidence type="ECO:0000256" key="1">
    <source>
        <dbReference type="ARBA" id="ARBA00004141"/>
    </source>
</evidence>
<dbReference type="EMBL" id="OBQD01000013">
    <property type="protein sequence ID" value="SOC44872.1"/>
    <property type="molecule type" value="Genomic_DNA"/>
</dbReference>
<keyword evidence="14" id="KW-1185">Reference proteome</keyword>
<comment type="subcellular location">
    <subcellularLocation>
        <location evidence="1">Membrane</location>
        <topology evidence="1">Multi-pass membrane protein</topology>
    </subcellularLocation>
</comment>
<evidence type="ECO:0000256" key="5">
    <source>
        <dbReference type="ARBA" id="ARBA00022982"/>
    </source>
</evidence>
<feature type="transmembrane region" description="Helical" evidence="12">
    <location>
        <begin position="71"/>
        <end position="96"/>
    </location>
</feature>
<dbReference type="SUPFAM" id="SSF158442">
    <property type="entry name" value="DsbB-like"/>
    <property type="match status" value="1"/>
</dbReference>
<reference evidence="13 14" key="1">
    <citation type="submission" date="2017-08" db="EMBL/GenBank/DDBJ databases">
        <authorList>
            <person name="de Groot N.N."/>
        </authorList>
    </citation>
    <scope>NUCLEOTIDE SEQUENCE [LARGE SCALE GENOMIC DNA]</scope>
    <source>
        <strain evidence="13 14">JC85</strain>
    </source>
</reference>
<protein>
    <submittedName>
        <fullName evidence="13">Disulfide bond formation protein DsbB</fullName>
    </submittedName>
</protein>
<accession>A0A285USS4</accession>
<dbReference type="PANTHER" id="PTHR43469:SF1">
    <property type="entry name" value="SPBETA PROPHAGE-DERIVED DISULFIDE BOND FORMATION PROTEIN B"/>
    <property type="match status" value="1"/>
</dbReference>
<organism evidence="13 14">
    <name type="scientific">Rhizobium subbaraonis</name>
    <dbReference type="NCBI Taxonomy" id="908946"/>
    <lineage>
        <taxon>Bacteria</taxon>
        <taxon>Pseudomonadati</taxon>
        <taxon>Pseudomonadota</taxon>
        <taxon>Alphaproteobacteria</taxon>
        <taxon>Hyphomicrobiales</taxon>
        <taxon>Rhizobiaceae</taxon>
        <taxon>Rhizobium/Agrobacterium group</taxon>
        <taxon>Rhizobium</taxon>
    </lineage>
</organism>
<dbReference type="Proteomes" id="UP000219167">
    <property type="component" value="Unassembled WGS sequence"/>
</dbReference>
<name>A0A285USS4_9HYPH</name>
<dbReference type="Pfam" id="PF02600">
    <property type="entry name" value="DsbB"/>
    <property type="match status" value="1"/>
</dbReference>
<keyword evidence="6 12" id="KW-1133">Transmembrane helix</keyword>
<evidence type="ECO:0000256" key="4">
    <source>
        <dbReference type="ARBA" id="ARBA00022692"/>
    </source>
</evidence>
<dbReference type="GO" id="GO:0015035">
    <property type="term" value="F:protein-disulfide reductase activity"/>
    <property type="evidence" value="ECO:0007669"/>
    <property type="project" value="InterPro"/>
</dbReference>
<evidence type="ECO:0000313" key="13">
    <source>
        <dbReference type="EMBL" id="SOC44872.1"/>
    </source>
</evidence>
<dbReference type="RefSeq" id="WP_097141662.1">
    <property type="nucleotide sequence ID" value="NZ_OBQD01000013.1"/>
</dbReference>
<keyword evidence="3" id="KW-0813">Transport</keyword>
<evidence type="ECO:0000313" key="14">
    <source>
        <dbReference type="Proteomes" id="UP000219167"/>
    </source>
</evidence>
<feature type="transmembrane region" description="Helical" evidence="12">
    <location>
        <begin position="116"/>
        <end position="140"/>
    </location>
</feature>
<gene>
    <name evidence="13" type="ORF">SAMN05892877_113137</name>
</gene>
<evidence type="ECO:0000256" key="7">
    <source>
        <dbReference type="ARBA" id="ARBA00023002"/>
    </source>
</evidence>
<dbReference type="InterPro" id="IPR023380">
    <property type="entry name" value="DsbB-like_sf"/>
</dbReference>
<dbReference type="PANTHER" id="PTHR43469">
    <property type="entry name" value="DISULFIDE FORMATION PROTEIN-RELATED"/>
    <property type="match status" value="1"/>
</dbReference>
<dbReference type="GO" id="GO:0016020">
    <property type="term" value="C:membrane"/>
    <property type="evidence" value="ECO:0007669"/>
    <property type="project" value="UniProtKB-SubCell"/>
</dbReference>
<keyword evidence="5" id="KW-0249">Electron transport</keyword>
<proteinExistence type="inferred from homology"/>